<comment type="function">
    <text evidence="7">May play the central regulatory role in sporulation. It may be an element of the effector pathway responsible for the activation of sporulation genes in response to nutritional stress. Spo0A may act in concert with spo0H (a sigma factor) to control the expression of some genes that are critical to the sporulation process.</text>
</comment>
<dbReference type="GO" id="GO:0005829">
    <property type="term" value="C:cytosol"/>
    <property type="evidence" value="ECO:0007669"/>
    <property type="project" value="TreeGrafter"/>
</dbReference>
<evidence type="ECO:0000313" key="13">
    <source>
        <dbReference type="Proteomes" id="UP000238081"/>
    </source>
</evidence>
<dbReference type="GO" id="GO:0000976">
    <property type="term" value="F:transcription cis-regulatory region binding"/>
    <property type="evidence" value="ECO:0007669"/>
    <property type="project" value="TreeGrafter"/>
</dbReference>
<keyword evidence="6" id="KW-0804">Transcription</keyword>
<evidence type="ECO:0000256" key="1">
    <source>
        <dbReference type="ARBA" id="ARBA00018672"/>
    </source>
</evidence>
<dbReference type="PANTHER" id="PTHR48111">
    <property type="entry name" value="REGULATOR OF RPOS"/>
    <property type="match status" value="1"/>
</dbReference>
<evidence type="ECO:0000256" key="7">
    <source>
        <dbReference type="ARBA" id="ARBA00024867"/>
    </source>
</evidence>
<sequence length="223" mass="25590">MSLNILIAEDDNLFRSLVCDIITDQGYIPIEARNGQEAIDKFFNLGNIDLVILDVMMPVYDGFEVLKEIREHSDIPIIMLTALGDEKHELLGFNKGADEYIGKPFSYEVFIARLNNIAKKIKHDTEKEITYGKIIINQSNHKVISNGLKIKLNHKEYTLLIYFIKNSSKVLTREQILNSVWGYDFDGDIRTIDTHIKTLRAKLKTEGTYIKTVRGCGYMIEVE</sequence>
<evidence type="ECO:0000256" key="9">
    <source>
        <dbReference type="PROSITE-ProRule" id="PRU01091"/>
    </source>
</evidence>
<accession>A0A2S7F9Z3</accession>
<keyword evidence="4" id="KW-0805">Transcription regulation</keyword>
<evidence type="ECO:0000313" key="12">
    <source>
        <dbReference type="EMBL" id="PPV14492.1"/>
    </source>
</evidence>
<dbReference type="PROSITE" id="PS50110">
    <property type="entry name" value="RESPONSE_REGULATORY"/>
    <property type="match status" value="1"/>
</dbReference>
<gene>
    <name evidence="12" type="ORF">AWN73_13975</name>
</gene>
<proteinExistence type="predicted"/>
<dbReference type="CDD" id="cd00383">
    <property type="entry name" value="trans_reg_C"/>
    <property type="match status" value="1"/>
</dbReference>
<dbReference type="FunFam" id="3.40.50.2300:FF:000001">
    <property type="entry name" value="DNA-binding response regulator PhoB"/>
    <property type="match status" value="1"/>
</dbReference>
<feature type="DNA-binding region" description="OmpR/PhoB-type" evidence="9">
    <location>
        <begin position="126"/>
        <end position="222"/>
    </location>
</feature>
<dbReference type="FunFam" id="1.10.10.10:FF:000018">
    <property type="entry name" value="DNA-binding response regulator ResD"/>
    <property type="match status" value="1"/>
</dbReference>
<dbReference type="InterPro" id="IPR001789">
    <property type="entry name" value="Sig_transdc_resp-reg_receiver"/>
</dbReference>
<evidence type="ECO:0000259" key="10">
    <source>
        <dbReference type="PROSITE" id="PS50110"/>
    </source>
</evidence>
<feature type="domain" description="OmpR/PhoB-type" evidence="11">
    <location>
        <begin position="126"/>
        <end position="222"/>
    </location>
</feature>
<keyword evidence="5 9" id="KW-0238">DNA-binding</keyword>
<dbReference type="Pfam" id="PF00072">
    <property type="entry name" value="Response_reg"/>
    <property type="match status" value="1"/>
</dbReference>
<dbReference type="InterPro" id="IPR011006">
    <property type="entry name" value="CheY-like_superfamily"/>
</dbReference>
<feature type="domain" description="Response regulatory" evidence="10">
    <location>
        <begin position="4"/>
        <end position="118"/>
    </location>
</feature>
<dbReference type="SMART" id="SM00862">
    <property type="entry name" value="Trans_reg_C"/>
    <property type="match status" value="1"/>
</dbReference>
<dbReference type="EMBL" id="LRDH01000108">
    <property type="protein sequence ID" value="PPV14492.1"/>
    <property type="molecule type" value="Genomic_DNA"/>
</dbReference>
<dbReference type="RefSeq" id="WP_104675615.1">
    <property type="nucleotide sequence ID" value="NZ_LRDH01000108.1"/>
</dbReference>
<dbReference type="AlphaFoldDB" id="A0A2S7F9Z3"/>
<dbReference type="PANTHER" id="PTHR48111:SF1">
    <property type="entry name" value="TWO-COMPONENT RESPONSE REGULATOR ORR33"/>
    <property type="match status" value="1"/>
</dbReference>
<reference evidence="12 13" key="1">
    <citation type="submission" date="2016-01" db="EMBL/GenBank/DDBJ databases">
        <title>Characterization of the Clostridium difficile lineages that are prevalent in Hong Kong and China.</title>
        <authorList>
            <person name="Kwok J.S.-L."/>
            <person name="Lam W.-Y."/>
            <person name="Ip M."/>
            <person name="Chan T.-F."/>
            <person name="Hawkey P.M."/>
            <person name="Tsui S.K.-W."/>
        </authorList>
    </citation>
    <scope>NUCLEOTIDE SEQUENCE [LARGE SCALE GENOMIC DNA]</scope>
    <source>
        <strain evidence="12 13">300064</strain>
    </source>
</reference>
<dbReference type="GO" id="GO:0032993">
    <property type="term" value="C:protein-DNA complex"/>
    <property type="evidence" value="ECO:0007669"/>
    <property type="project" value="TreeGrafter"/>
</dbReference>
<name>A0A2S7F9Z3_CLOBU</name>
<evidence type="ECO:0000256" key="6">
    <source>
        <dbReference type="ARBA" id="ARBA00023163"/>
    </source>
</evidence>
<evidence type="ECO:0000256" key="8">
    <source>
        <dbReference type="PROSITE-ProRule" id="PRU00169"/>
    </source>
</evidence>
<evidence type="ECO:0000259" key="11">
    <source>
        <dbReference type="PROSITE" id="PS51755"/>
    </source>
</evidence>
<dbReference type="Gene3D" id="1.10.10.10">
    <property type="entry name" value="Winged helix-like DNA-binding domain superfamily/Winged helix DNA-binding domain"/>
    <property type="match status" value="1"/>
</dbReference>
<evidence type="ECO:0000256" key="4">
    <source>
        <dbReference type="ARBA" id="ARBA00023015"/>
    </source>
</evidence>
<dbReference type="GO" id="GO:0006355">
    <property type="term" value="P:regulation of DNA-templated transcription"/>
    <property type="evidence" value="ECO:0007669"/>
    <property type="project" value="InterPro"/>
</dbReference>
<keyword evidence="3" id="KW-0902">Two-component regulatory system</keyword>
<evidence type="ECO:0000256" key="2">
    <source>
        <dbReference type="ARBA" id="ARBA00022553"/>
    </source>
</evidence>
<dbReference type="SUPFAM" id="SSF52172">
    <property type="entry name" value="CheY-like"/>
    <property type="match status" value="1"/>
</dbReference>
<dbReference type="Proteomes" id="UP000238081">
    <property type="component" value="Unassembled WGS sequence"/>
</dbReference>
<dbReference type="Pfam" id="PF00486">
    <property type="entry name" value="Trans_reg_C"/>
    <property type="match status" value="1"/>
</dbReference>
<protein>
    <recommendedName>
        <fullName evidence="1">Stage 0 sporulation protein A homolog</fullName>
    </recommendedName>
</protein>
<comment type="caution">
    <text evidence="12">The sequence shown here is derived from an EMBL/GenBank/DDBJ whole genome shotgun (WGS) entry which is preliminary data.</text>
</comment>
<dbReference type="GO" id="GO:0000156">
    <property type="term" value="F:phosphorelay response regulator activity"/>
    <property type="evidence" value="ECO:0007669"/>
    <property type="project" value="TreeGrafter"/>
</dbReference>
<feature type="modified residue" description="4-aspartylphosphate" evidence="8">
    <location>
        <position position="54"/>
    </location>
</feature>
<keyword evidence="2 8" id="KW-0597">Phosphoprotein</keyword>
<dbReference type="InterPro" id="IPR036388">
    <property type="entry name" value="WH-like_DNA-bd_sf"/>
</dbReference>
<organism evidence="12 13">
    <name type="scientific">Clostridium butyricum</name>
    <dbReference type="NCBI Taxonomy" id="1492"/>
    <lineage>
        <taxon>Bacteria</taxon>
        <taxon>Bacillati</taxon>
        <taxon>Bacillota</taxon>
        <taxon>Clostridia</taxon>
        <taxon>Eubacteriales</taxon>
        <taxon>Clostridiaceae</taxon>
        <taxon>Clostridium</taxon>
    </lineage>
</organism>
<dbReference type="InterPro" id="IPR039420">
    <property type="entry name" value="WalR-like"/>
</dbReference>
<dbReference type="CDD" id="cd17574">
    <property type="entry name" value="REC_OmpR"/>
    <property type="match status" value="1"/>
</dbReference>
<dbReference type="InterPro" id="IPR001867">
    <property type="entry name" value="OmpR/PhoB-type_DNA-bd"/>
</dbReference>
<evidence type="ECO:0000256" key="3">
    <source>
        <dbReference type="ARBA" id="ARBA00023012"/>
    </source>
</evidence>
<dbReference type="Gene3D" id="3.40.50.2300">
    <property type="match status" value="1"/>
</dbReference>
<dbReference type="SMART" id="SM00448">
    <property type="entry name" value="REC"/>
    <property type="match status" value="1"/>
</dbReference>
<dbReference type="PROSITE" id="PS51755">
    <property type="entry name" value="OMPR_PHOB"/>
    <property type="match status" value="1"/>
</dbReference>
<evidence type="ECO:0000256" key="5">
    <source>
        <dbReference type="ARBA" id="ARBA00023125"/>
    </source>
</evidence>